<organism evidence="1 2">
    <name type="scientific">Phanerochaete sordida</name>
    <dbReference type="NCBI Taxonomy" id="48140"/>
    <lineage>
        <taxon>Eukaryota</taxon>
        <taxon>Fungi</taxon>
        <taxon>Dikarya</taxon>
        <taxon>Basidiomycota</taxon>
        <taxon>Agaricomycotina</taxon>
        <taxon>Agaricomycetes</taxon>
        <taxon>Polyporales</taxon>
        <taxon>Phanerochaetaceae</taxon>
        <taxon>Phanerochaete</taxon>
    </lineage>
</organism>
<dbReference type="EMBL" id="BPQB01000002">
    <property type="protein sequence ID" value="GJE85149.1"/>
    <property type="molecule type" value="Genomic_DNA"/>
</dbReference>
<reference evidence="1 2" key="1">
    <citation type="submission" date="2021-08" db="EMBL/GenBank/DDBJ databases">
        <title>Draft Genome Sequence of Phanerochaete sordida strain YK-624.</title>
        <authorList>
            <person name="Mori T."/>
            <person name="Dohra H."/>
            <person name="Suzuki T."/>
            <person name="Kawagishi H."/>
            <person name="Hirai H."/>
        </authorList>
    </citation>
    <scope>NUCLEOTIDE SEQUENCE [LARGE SCALE GENOMIC DNA]</scope>
    <source>
        <strain evidence="1 2">YK-624</strain>
    </source>
</reference>
<protein>
    <submittedName>
        <fullName evidence="1">Uncharacterized protein</fullName>
    </submittedName>
</protein>
<accession>A0A9P3L847</accession>
<evidence type="ECO:0000313" key="1">
    <source>
        <dbReference type="EMBL" id="GJE85149.1"/>
    </source>
</evidence>
<evidence type="ECO:0000313" key="2">
    <source>
        <dbReference type="Proteomes" id="UP000703269"/>
    </source>
</evidence>
<comment type="caution">
    <text evidence="1">The sequence shown here is derived from an EMBL/GenBank/DDBJ whole genome shotgun (WGS) entry which is preliminary data.</text>
</comment>
<dbReference type="AlphaFoldDB" id="A0A9P3L847"/>
<dbReference type="Proteomes" id="UP000703269">
    <property type="component" value="Unassembled WGS sequence"/>
</dbReference>
<sequence>MVSAIQADAADPAIQTVTPVATQTLQLVEAQVDKLVSTSQILTNALEDLARIHPVVSSNVPSTVAADASSDMRNLAVVVLAFKTALKFEMARRENDRRVLLVRTKMNDMLSVLLIIRPIAREDRAEDGKTIESRIGGRIESIAEDIKKYATLCDGFLKKRKLVKLIRSLEWEAKLESYIKVFDGYKQALQDDLVIYTSHGVHQANETLAKISSHFGSAAESVDTLLLLQALRSPADRDLLSEINQLGGAGKVLNDKDLMQKLLEKNADKEVQGDAQVLNEVIYEFSKSFADMVQENEELFNRKFDAWQQALQEEMKTIVVRESDRVIGAFTAGPHDRIVDKDLYEVWKEAGWKGTTEARSLVLSLREHYAERLKIRNFSQHQALEAIYKDISTSGAPGAVTGTSGTTVIVTDAHLEDEWALEFITIARIQPLLEAFDDDASSLVSVSEVNAFTGARPASWSLLKWMAYWTAGFPLSLCYYFRRIPIFLVRIGVLAKQVREIFPDNRLIVEHLVNDYLPWALDLMLAGVYPELEESIFDWDDELFDRFRDYVDEEEDKMEKKLISIKYCIDAQDTLEFVTGSTRIEKNLLPLLYLLLRRAWNVLRHARQVALDPRELTNIVKSLQTINLTARARADHLIAICKLQNLDPKEHLRKFSYGIYYYFRYNTIPEIFKDGEYMAAFYLPSAPKPSMWPFRDIPTSAEIDFSTAKIYLPEIVIVEEDQPPGPLCYPTEDLVPRVEVYDDGDARFSLIFDGHFSTWTGSYSAKQYDGSFSGSYSTGAMFLDLPPNGDSGPFTGWGIDGEGRSVVAGTLRGASLVCDIEYASVSQRLVGTLNASRDRIEGVYGVPKSGDLNAGLTDSSIDGGVVLRAAPVRFSYLEPTSEALAANKAKALWDFAIKSILAVVRIRMGRFDWPYLRERRRVRQRFMELFSRLNGVFPGIPRIRSSLRLSSAEYEELGSLAALCSKQDLEVYRNLALILRRRNSVHW</sequence>
<name>A0A9P3L847_9APHY</name>
<keyword evidence="2" id="KW-1185">Reference proteome</keyword>
<gene>
    <name evidence="1" type="ORF">PsYK624_012270</name>
</gene>
<proteinExistence type="predicted"/>
<dbReference type="OrthoDB" id="2122982at2759"/>